<dbReference type="GO" id="GO:0006629">
    <property type="term" value="P:lipid metabolic process"/>
    <property type="evidence" value="ECO:0007669"/>
    <property type="project" value="UniProtKB-ARBA"/>
</dbReference>
<dbReference type="FunFam" id="1.10.150.900:FF:000003">
    <property type="entry name" value="N-fatty-acyl-amino acid synthase/hydrolase PM20D1"/>
    <property type="match status" value="1"/>
</dbReference>
<gene>
    <name evidence="10" type="ORF">K470DRAFT_262182</name>
</gene>
<dbReference type="Gene3D" id="1.10.150.900">
    <property type="match status" value="1"/>
</dbReference>
<dbReference type="Pfam" id="PF01480">
    <property type="entry name" value="PWI"/>
    <property type="match status" value="1"/>
</dbReference>
<feature type="domain" description="PWI" evidence="9">
    <location>
        <begin position="16"/>
        <end position="115"/>
    </location>
</feature>
<dbReference type="PROSITE" id="PS51025">
    <property type="entry name" value="PWI"/>
    <property type="match status" value="1"/>
</dbReference>
<organism evidence="10 11">
    <name type="scientific">Piedraia hortae CBS 480.64</name>
    <dbReference type="NCBI Taxonomy" id="1314780"/>
    <lineage>
        <taxon>Eukaryota</taxon>
        <taxon>Fungi</taxon>
        <taxon>Dikarya</taxon>
        <taxon>Ascomycota</taxon>
        <taxon>Pezizomycotina</taxon>
        <taxon>Dothideomycetes</taxon>
        <taxon>Dothideomycetidae</taxon>
        <taxon>Capnodiales</taxon>
        <taxon>Piedraiaceae</taxon>
        <taxon>Piedraia</taxon>
    </lineage>
</organism>
<dbReference type="Pfam" id="PF01546">
    <property type="entry name" value="Peptidase_M20"/>
    <property type="match status" value="1"/>
</dbReference>
<dbReference type="OrthoDB" id="3064516at2759"/>
<feature type="compositionally biased region" description="Basic residues" evidence="8">
    <location>
        <begin position="157"/>
        <end position="171"/>
    </location>
</feature>
<dbReference type="GO" id="GO:0006520">
    <property type="term" value="P:amino acid metabolic process"/>
    <property type="evidence" value="ECO:0007669"/>
    <property type="project" value="UniProtKB-ARBA"/>
</dbReference>
<proteinExistence type="inferred from homology"/>
<dbReference type="InterPro" id="IPR036264">
    <property type="entry name" value="Bact_exopeptidase_dim_dom"/>
</dbReference>
<dbReference type="GO" id="GO:0006397">
    <property type="term" value="P:mRNA processing"/>
    <property type="evidence" value="ECO:0007669"/>
    <property type="project" value="UniProtKB-KW"/>
</dbReference>
<dbReference type="SUPFAM" id="SSF101233">
    <property type="entry name" value="PWI domain"/>
    <property type="match status" value="1"/>
</dbReference>
<protein>
    <submittedName>
        <fullName evidence="10">Zn-dependent exopeptidase</fullName>
    </submittedName>
</protein>
<keyword evidence="6" id="KW-0862">Zinc</keyword>
<keyword evidence="11" id="KW-1185">Reference proteome</keyword>
<dbReference type="Proteomes" id="UP000799421">
    <property type="component" value="Unassembled WGS sequence"/>
</dbReference>
<dbReference type="FunFam" id="3.40.630.10:FF:000027">
    <property type="entry name" value="N-fatty-acyl-amino acid synthase/hydrolase PM20D1"/>
    <property type="match status" value="1"/>
</dbReference>
<keyword evidence="4" id="KW-0479">Metal-binding</keyword>
<dbReference type="GO" id="GO:0016810">
    <property type="term" value="F:hydrolase activity, acting on carbon-nitrogen (but not peptide) bonds"/>
    <property type="evidence" value="ECO:0007669"/>
    <property type="project" value="UniProtKB-ARBA"/>
</dbReference>
<comment type="similarity">
    <text evidence="1">Belongs to the peptidase M20A family.</text>
</comment>
<keyword evidence="7" id="KW-0175">Coiled coil</keyword>
<dbReference type="GO" id="GO:0000328">
    <property type="term" value="C:fungal-type vacuole lumen"/>
    <property type="evidence" value="ECO:0007669"/>
    <property type="project" value="TreeGrafter"/>
</dbReference>
<dbReference type="Gene3D" id="1.20.1390.10">
    <property type="entry name" value="PWI domain"/>
    <property type="match status" value="1"/>
</dbReference>
<dbReference type="PANTHER" id="PTHR45962">
    <property type="entry name" value="N-FATTY-ACYL-AMINO ACID SYNTHASE/HYDROLASE PM20D1"/>
    <property type="match status" value="1"/>
</dbReference>
<feature type="compositionally biased region" description="Basic residues" evidence="8">
    <location>
        <begin position="198"/>
        <end position="214"/>
    </location>
</feature>
<dbReference type="InterPro" id="IPR011650">
    <property type="entry name" value="Peptidase_M20_dimer"/>
</dbReference>
<dbReference type="InterPro" id="IPR036483">
    <property type="entry name" value="PWI_dom_sf"/>
</dbReference>
<feature type="region of interest" description="Disordered" evidence="8">
    <location>
        <begin position="154"/>
        <end position="252"/>
    </location>
</feature>
<sequence>MSAKLTTDVDKRLLMSTKFPSIFSTKVDMQKVNGPVIKKWISDELLKILGNEDEVVTELVYNLIEGSRYPDIKRLQISLQGFLEKDAPKFCEELWKLCISAQESAQGIPKVLLEAKKQEILRERMKEEHAREEERQRLEIERERELDRMNCRDVRNGRHGRDRGRRRRSPRRYNDRRIDSYVPRRRSGSPISRSIERRSRRLSPSRSPDKRRKYSPPPRQRVSDDSNIKVKPPPRLVDSTHQTMKKQEALPTVYERPPSRKLHYILKVILSTCLICLLLYTYPLVNSTESPKETCSQAEPLTPPTTPALDKLWTTLHSPSYRALSIASLSGAVQIETETHDDFGPVGHDPRWDKMTNFSTYLTQTFSRVNSALSLEKVNTHGLVYTWRGRDEGKKPLVLMAHYDTVPVAASTVSEWEHPPFSGFYDGTFVHGRGANDCKNSLIAILEAVEGLLKAGFVPRRTTVLAFGFDEEISGLQGARYVAGSLRERYGDDGVAAIVDEGFGMADLWGRRFAIPGVGEKGYTDVKVSVRLQGGHSSVPPRHTAIGILAKLITEIEGETYTPYLDQQNPVGEMLQCGARYADSFPHKLRKLLGKGCRRRLAAETAKTSQEMRYLLQTSQAVDVVSGGVKLNALPERAEAWVNHRVNVGEKPEMVWDRLEEIAKKVGKEFDLKVHAWDGKEEQGSICLHKENSTLLPAPVSPSALTKGGRLTPFAVLAGTTRSLYTVDDEPVVVSPMIMTGNTDTRHYWDLTKHIFRYGPGYDPNWENDMKKVHTVNERISVENHLSTVRWYVKFIQNFDNVALDGE</sequence>
<dbReference type="GO" id="GO:0043604">
    <property type="term" value="P:amide biosynthetic process"/>
    <property type="evidence" value="ECO:0007669"/>
    <property type="project" value="UniProtKB-ARBA"/>
</dbReference>
<dbReference type="InterPro" id="IPR002483">
    <property type="entry name" value="PWI_dom"/>
</dbReference>
<dbReference type="InterPro" id="IPR047177">
    <property type="entry name" value="Pept_M20A"/>
</dbReference>
<dbReference type="SUPFAM" id="SSF55031">
    <property type="entry name" value="Bacterial exopeptidase dimerisation domain"/>
    <property type="match status" value="1"/>
</dbReference>
<dbReference type="GO" id="GO:0005576">
    <property type="term" value="C:extracellular region"/>
    <property type="evidence" value="ECO:0007669"/>
    <property type="project" value="UniProtKB-ARBA"/>
</dbReference>
<dbReference type="AlphaFoldDB" id="A0A6A7C7M6"/>
<evidence type="ECO:0000256" key="3">
    <source>
        <dbReference type="ARBA" id="ARBA00022670"/>
    </source>
</evidence>
<feature type="coiled-coil region" evidence="7">
    <location>
        <begin position="113"/>
        <end position="146"/>
    </location>
</feature>
<evidence type="ECO:0000256" key="5">
    <source>
        <dbReference type="ARBA" id="ARBA00022801"/>
    </source>
</evidence>
<evidence type="ECO:0000256" key="7">
    <source>
        <dbReference type="SAM" id="Coils"/>
    </source>
</evidence>
<dbReference type="InterPro" id="IPR002933">
    <property type="entry name" value="Peptidase_M20"/>
</dbReference>
<name>A0A6A7C7M6_9PEZI</name>
<evidence type="ECO:0000256" key="1">
    <source>
        <dbReference type="ARBA" id="ARBA00006247"/>
    </source>
</evidence>
<dbReference type="Gene3D" id="3.40.630.10">
    <property type="entry name" value="Zn peptidases"/>
    <property type="match status" value="1"/>
</dbReference>
<dbReference type="SUPFAM" id="SSF53187">
    <property type="entry name" value="Zn-dependent exopeptidases"/>
    <property type="match status" value="1"/>
</dbReference>
<dbReference type="GO" id="GO:1990845">
    <property type="term" value="P:adaptive thermogenesis"/>
    <property type="evidence" value="ECO:0007669"/>
    <property type="project" value="UniProtKB-ARBA"/>
</dbReference>
<dbReference type="Gene3D" id="3.30.70.360">
    <property type="match status" value="1"/>
</dbReference>
<dbReference type="GO" id="GO:0043605">
    <property type="term" value="P:amide catabolic process"/>
    <property type="evidence" value="ECO:0007669"/>
    <property type="project" value="UniProtKB-ARBA"/>
</dbReference>
<dbReference type="SMART" id="SM00311">
    <property type="entry name" value="PWI"/>
    <property type="match status" value="1"/>
</dbReference>
<evidence type="ECO:0000256" key="6">
    <source>
        <dbReference type="ARBA" id="ARBA00022833"/>
    </source>
</evidence>
<evidence type="ECO:0000259" key="9">
    <source>
        <dbReference type="PROSITE" id="PS51025"/>
    </source>
</evidence>
<evidence type="ECO:0000256" key="4">
    <source>
        <dbReference type="ARBA" id="ARBA00022723"/>
    </source>
</evidence>
<evidence type="ECO:0000256" key="8">
    <source>
        <dbReference type="SAM" id="MobiDB-lite"/>
    </source>
</evidence>
<dbReference type="PANTHER" id="PTHR45962:SF1">
    <property type="entry name" value="N-FATTY-ACYL-AMINO ACID SYNTHASE_HYDROLASE PM20D1"/>
    <property type="match status" value="1"/>
</dbReference>
<accession>A0A6A7C7M6</accession>
<keyword evidence="2" id="KW-0507">mRNA processing</keyword>
<dbReference type="GO" id="GO:0051603">
    <property type="term" value="P:proteolysis involved in protein catabolic process"/>
    <property type="evidence" value="ECO:0007669"/>
    <property type="project" value="TreeGrafter"/>
</dbReference>
<dbReference type="GO" id="GO:0046872">
    <property type="term" value="F:metal ion binding"/>
    <property type="evidence" value="ECO:0007669"/>
    <property type="project" value="UniProtKB-KW"/>
</dbReference>
<evidence type="ECO:0000256" key="2">
    <source>
        <dbReference type="ARBA" id="ARBA00022664"/>
    </source>
</evidence>
<dbReference type="GO" id="GO:0004180">
    <property type="term" value="F:carboxypeptidase activity"/>
    <property type="evidence" value="ECO:0007669"/>
    <property type="project" value="TreeGrafter"/>
</dbReference>
<reference evidence="10" key="1">
    <citation type="journal article" date="2020" name="Stud. Mycol.">
        <title>101 Dothideomycetes genomes: a test case for predicting lifestyles and emergence of pathogens.</title>
        <authorList>
            <person name="Haridas S."/>
            <person name="Albert R."/>
            <person name="Binder M."/>
            <person name="Bloem J."/>
            <person name="Labutti K."/>
            <person name="Salamov A."/>
            <person name="Andreopoulos B."/>
            <person name="Baker S."/>
            <person name="Barry K."/>
            <person name="Bills G."/>
            <person name="Bluhm B."/>
            <person name="Cannon C."/>
            <person name="Castanera R."/>
            <person name="Culley D."/>
            <person name="Daum C."/>
            <person name="Ezra D."/>
            <person name="Gonzalez J."/>
            <person name="Henrissat B."/>
            <person name="Kuo A."/>
            <person name="Liang C."/>
            <person name="Lipzen A."/>
            <person name="Lutzoni F."/>
            <person name="Magnuson J."/>
            <person name="Mondo S."/>
            <person name="Nolan M."/>
            <person name="Ohm R."/>
            <person name="Pangilinan J."/>
            <person name="Park H.-J."/>
            <person name="Ramirez L."/>
            <person name="Alfaro M."/>
            <person name="Sun H."/>
            <person name="Tritt A."/>
            <person name="Yoshinaga Y."/>
            <person name="Zwiers L.-H."/>
            <person name="Turgeon B."/>
            <person name="Goodwin S."/>
            <person name="Spatafora J."/>
            <person name="Crous P."/>
            <person name="Grigoriev I."/>
        </authorList>
    </citation>
    <scope>NUCLEOTIDE SEQUENCE</scope>
    <source>
        <strain evidence="10">CBS 480.64</strain>
    </source>
</reference>
<evidence type="ECO:0000313" key="11">
    <source>
        <dbReference type="Proteomes" id="UP000799421"/>
    </source>
</evidence>
<keyword evidence="3" id="KW-0645">Protease</keyword>
<dbReference type="CDD" id="cd05674">
    <property type="entry name" value="M20_yscS"/>
    <property type="match status" value="1"/>
</dbReference>
<dbReference type="EMBL" id="MU005961">
    <property type="protein sequence ID" value="KAF2863440.1"/>
    <property type="molecule type" value="Genomic_DNA"/>
</dbReference>
<keyword evidence="5" id="KW-0378">Hydrolase</keyword>
<dbReference type="Pfam" id="PF07687">
    <property type="entry name" value="M20_dimer"/>
    <property type="match status" value="1"/>
</dbReference>
<evidence type="ECO:0000313" key="10">
    <source>
        <dbReference type="EMBL" id="KAF2863440.1"/>
    </source>
</evidence>